<evidence type="ECO:0000256" key="7">
    <source>
        <dbReference type="SAM" id="MobiDB-lite"/>
    </source>
</evidence>
<evidence type="ECO:0000259" key="9">
    <source>
        <dbReference type="PROSITE" id="PS50850"/>
    </source>
</evidence>
<feature type="transmembrane region" description="Helical" evidence="8">
    <location>
        <begin position="267"/>
        <end position="286"/>
    </location>
</feature>
<dbReference type="PANTHER" id="PTHR43045">
    <property type="entry name" value="SHIKIMATE TRANSPORTER"/>
    <property type="match status" value="1"/>
</dbReference>
<feature type="domain" description="Major facilitator superfamily (MFS) profile" evidence="9">
    <location>
        <begin position="17"/>
        <end position="437"/>
    </location>
</feature>
<dbReference type="CDD" id="cd17369">
    <property type="entry name" value="MFS_ShiA_like"/>
    <property type="match status" value="1"/>
</dbReference>
<dbReference type="EMBL" id="JBHSKM010000024">
    <property type="protein sequence ID" value="MFC5218476.1"/>
    <property type="molecule type" value="Genomic_DNA"/>
</dbReference>
<evidence type="ECO:0000256" key="3">
    <source>
        <dbReference type="ARBA" id="ARBA00022475"/>
    </source>
</evidence>
<dbReference type="InterPro" id="IPR005828">
    <property type="entry name" value="MFS_sugar_transport-like"/>
</dbReference>
<evidence type="ECO:0000256" key="2">
    <source>
        <dbReference type="ARBA" id="ARBA00022448"/>
    </source>
</evidence>
<feature type="transmembrane region" description="Helical" evidence="8">
    <location>
        <begin position="164"/>
        <end position="182"/>
    </location>
</feature>
<evidence type="ECO:0000313" key="11">
    <source>
        <dbReference type="Proteomes" id="UP001596263"/>
    </source>
</evidence>
<comment type="subcellular location">
    <subcellularLocation>
        <location evidence="1">Cell membrane</location>
        <topology evidence="1">Multi-pass membrane protein</topology>
    </subcellularLocation>
</comment>
<dbReference type="InterPro" id="IPR020846">
    <property type="entry name" value="MFS_dom"/>
</dbReference>
<evidence type="ECO:0000256" key="4">
    <source>
        <dbReference type="ARBA" id="ARBA00022692"/>
    </source>
</evidence>
<feature type="transmembrane region" description="Helical" evidence="8">
    <location>
        <begin position="120"/>
        <end position="144"/>
    </location>
</feature>
<reference evidence="11" key="1">
    <citation type="journal article" date="2019" name="Int. J. Syst. Evol. Microbiol.">
        <title>The Global Catalogue of Microorganisms (GCM) 10K type strain sequencing project: providing services to taxonomists for standard genome sequencing and annotation.</title>
        <authorList>
            <consortium name="The Broad Institute Genomics Platform"/>
            <consortium name="The Broad Institute Genome Sequencing Center for Infectious Disease"/>
            <person name="Wu L."/>
            <person name="Ma J."/>
        </authorList>
    </citation>
    <scope>NUCLEOTIDE SEQUENCE [LARGE SCALE GENOMIC DNA]</scope>
    <source>
        <strain evidence="11">KCTC 42586</strain>
    </source>
</reference>
<evidence type="ECO:0000313" key="10">
    <source>
        <dbReference type="EMBL" id="MFC5218476.1"/>
    </source>
</evidence>
<keyword evidence="11" id="KW-1185">Reference proteome</keyword>
<feature type="transmembrane region" description="Helical" evidence="8">
    <location>
        <begin position="321"/>
        <end position="340"/>
    </location>
</feature>
<feature type="transmembrane region" description="Helical" evidence="8">
    <location>
        <begin position="292"/>
        <end position="312"/>
    </location>
</feature>
<name>A0ABW0CRG5_STRCD</name>
<keyword evidence="2" id="KW-0813">Transport</keyword>
<dbReference type="InterPro" id="IPR036259">
    <property type="entry name" value="MFS_trans_sf"/>
</dbReference>
<accession>A0ABW0CRG5</accession>
<gene>
    <name evidence="10" type="ORF">ACFPQ9_32000</name>
</gene>
<dbReference type="PROSITE" id="PS50850">
    <property type="entry name" value="MFS"/>
    <property type="match status" value="1"/>
</dbReference>
<dbReference type="SUPFAM" id="SSF103473">
    <property type="entry name" value="MFS general substrate transporter"/>
    <property type="match status" value="1"/>
</dbReference>
<feature type="compositionally biased region" description="Low complexity" evidence="7">
    <location>
        <begin position="445"/>
        <end position="457"/>
    </location>
</feature>
<feature type="transmembrane region" description="Helical" evidence="8">
    <location>
        <begin position="415"/>
        <end position="433"/>
    </location>
</feature>
<proteinExistence type="predicted"/>
<protein>
    <submittedName>
        <fullName evidence="10">MFS transporter</fullName>
    </submittedName>
</protein>
<feature type="transmembrane region" description="Helical" evidence="8">
    <location>
        <begin position="385"/>
        <end position="409"/>
    </location>
</feature>
<feature type="transmembrane region" description="Helical" evidence="8">
    <location>
        <begin position="194"/>
        <end position="213"/>
    </location>
</feature>
<comment type="caution">
    <text evidence="10">The sequence shown here is derived from an EMBL/GenBank/DDBJ whole genome shotgun (WGS) entry which is preliminary data.</text>
</comment>
<feature type="transmembrane region" description="Helical" evidence="8">
    <location>
        <begin position="29"/>
        <end position="48"/>
    </location>
</feature>
<feature type="transmembrane region" description="Helical" evidence="8">
    <location>
        <begin position="54"/>
        <end position="78"/>
    </location>
</feature>
<keyword evidence="4 8" id="KW-0812">Transmembrane</keyword>
<dbReference type="RefSeq" id="WP_380861282.1">
    <property type="nucleotide sequence ID" value="NZ_JBHSKM010000024.1"/>
</dbReference>
<dbReference type="PANTHER" id="PTHR43045:SF1">
    <property type="entry name" value="SHIKIMATE TRANSPORTER"/>
    <property type="match status" value="1"/>
</dbReference>
<evidence type="ECO:0000256" key="6">
    <source>
        <dbReference type="ARBA" id="ARBA00023136"/>
    </source>
</evidence>
<feature type="region of interest" description="Disordered" evidence="7">
    <location>
        <begin position="441"/>
        <end position="463"/>
    </location>
</feature>
<evidence type="ECO:0000256" key="8">
    <source>
        <dbReference type="SAM" id="Phobius"/>
    </source>
</evidence>
<keyword evidence="6 8" id="KW-0472">Membrane</keyword>
<keyword evidence="3" id="KW-1003">Cell membrane</keyword>
<organism evidence="10 11">
    <name type="scientific">Streptomyces coerulescens</name>
    <dbReference type="NCBI Taxonomy" id="29304"/>
    <lineage>
        <taxon>Bacteria</taxon>
        <taxon>Bacillati</taxon>
        <taxon>Actinomycetota</taxon>
        <taxon>Actinomycetes</taxon>
        <taxon>Kitasatosporales</taxon>
        <taxon>Streptomycetaceae</taxon>
        <taxon>Streptomyces</taxon>
    </lineage>
</organism>
<feature type="transmembrane region" description="Helical" evidence="8">
    <location>
        <begin position="90"/>
        <end position="108"/>
    </location>
</feature>
<dbReference type="Gene3D" id="1.20.1250.20">
    <property type="entry name" value="MFS general substrate transporter like domains"/>
    <property type="match status" value="1"/>
</dbReference>
<dbReference type="Pfam" id="PF00083">
    <property type="entry name" value="Sugar_tr"/>
    <property type="match status" value="1"/>
</dbReference>
<evidence type="ECO:0000256" key="1">
    <source>
        <dbReference type="ARBA" id="ARBA00004651"/>
    </source>
</evidence>
<dbReference type="Proteomes" id="UP001596263">
    <property type="component" value="Unassembled WGS sequence"/>
</dbReference>
<dbReference type="InterPro" id="IPR005829">
    <property type="entry name" value="Sugar_transporter_CS"/>
</dbReference>
<feature type="transmembrane region" description="Helical" evidence="8">
    <location>
        <begin position="346"/>
        <end position="364"/>
    </location>
</feature>
<sequence>MASAPTAPPPPGNLKRIVAASLIGTTIEWYDFFLYGSAAALVFNKLFFPDSDPLVGTLLSFLTYAVGFAARPLGALVFGHYGDRLGRKKLLVLSLLLMGGATFAIGLLPTHATIGSAAPVLLTVLRLVQGFALGGEWGGAVLLVSEHGDARRRGFWASWPQTGAPAGQLLATGVLSLLTAVLSDSAFGSWGWRIPFLLSGVLVIVGLWIRLSVDESPVFKQALAQAEARKSAHAAEAETEKLPLVSVLRHHWRDVLVAMGARMAENISYYVITAFILVYATTSAGVSKQTALNAVLIASAVHFAVIPGWGALSDRIGRRPVYLLGAAGVGLWMFPFFSLIDTGGFGNLLLAVTVGLVLHGAMYAPQAAFFSEMFATRMRYSGASIGAQFASVAAGAPAPLIATALLDSYGSSTPIALYVIAAAVLTLIAVGVAKETRHRDLADVESSGGAEPAAARPADAHTV</sequence>
<keyword evidence="5 8" id="KW-1133">Transmembrane helix</keyword>
<dbReference type="PROSITE" id="PS00217">
    <property type="entry name" value="SUGAR_TRANSPORT_2"/>
    <property type="match status" value="1"/>
</dbReference>
<evidence type="ECO:0000256" key="5">
    <source>
        <dbReference type="ARBA" id="ARBA00022989"/>
    </source>
</evidence>